<dbReference type="PANTHER" id="PTHR32282:SF34">
    <property type="entry name" value="PENICILLIN-BINDING PROTEIN 1A"/>
    <property type="match status" value="1"/>
</dbReference>
<keyword evidence="4" id="KW-0808">Transferase</keyword>
<dbReference type="Gene3D" id="1.10.3810.10">
    <property type="entry name" value="Biosynthetic peptidoglycan transglycosylase-like"/>
    <property type="match status" value="1"/>
</dbReference>
<keyword evidence="6" id="KW-0511">Multifunctional enzyme</keyword>
<sequence length="805" mass="86041">MMGPAGGPGPRRPGGPGPADPTMAMATPGRGADPNRSADQTVAIGRPGPGEAPTVFMTKAPGQGQVRSEPQLLTHREPELEEGYNDEPEDEDRGPTEEELRAMRKKKIWRRVRRTIYVAAALMIIGPILAFFITYQLVDVDNPEDVAASQAKVVTLLYNNGQEMSKIAGSGANRVMLKPEDIPDDLKHAVYAAEDATFETNSGFDVGGIMRAVWNNATGGGGGGSTISQQYIKQASGNDDPTLTRKWVEVVKAYKMNKTYDKKYIITAYLNTVYFGRGAYGIAAAAKAYYGVDDLRQITRPQAALLAGMIQTPAKSKLPEYQQRRYDYVSDQMVKNGWMSQEEKASAAFPTPLDPETNKQAALTGPRAKIPFLVAAELEDLGYDEARLKQNGYKITTTIDPRAQQLLEESVSQVMANQPANMHMGTVAVDPKTGGILAYYPGSDPNGTNWANIKQEPGSSFKPFDLVGLLKLGKGLQEMYDSTPKSFGGSKVVKNASKPGCGECTVAQAMKESLNVVFSDMVYNDVKPAGVAEAAKEAGITSDLSKALDLNIAIGGGMTRVSARDMATAYATFASGGVRRPSHLVAKIEYPDGGAAWEAAAEPAYAESLAFDPNNPDNNAKIARNVTESLLPIPKSSKIECAKDRPCAGKTGTHQYTNPQGVETADNAKAWMVGYTPQVSVAVALSAESGAPLKDAGGKTVYGSGLPGKVWQKFMNAYLADAPKENFPRFVPIGEAEKPAPTSESKPRPTENNPPTTTTEVPPPVTTTTTDPDDPDPSATTTKTRPTKPTPPNPTGTDVPLPGNN</sequence>
<evidence type="ECO:0000256" key="3">
    <source>
        <dbReference type="ARBA" id="ARBA00022676"/>
    </source>
</evidence>
<reference evidence="13 14" key="1">
    <citation type="submission" date="2022-06" db="EMBL/GenBank/DDBJ databases">
        <title>Genomic Encyclopedia of Archaeal and Bacterial Type Strains, Phase II (KMG-II): from individual species to whole genera.</title>
        <authorList>
            <person name="Goeker M."/>
        </authorList>
    </citation>
    <scope>NUCLEOTIDE SEQUENCE [LARGE SCALE GENOMIC DNA]</scope>
    <source>
        <strain evidence="13 14">DSM 44255</strain>
    </source>
</reference>
<dbReference type="InterPro" id="IPR023346">
    <property type="entry name" value="Lysozyme-like_dom_sf"/>
</dbReference>
<dbReference type="GO" id="GO:0004180">
    <property type="term" value="F:carboxypeptidase activity"/>
    <property type="evidence" value="ECO:0007669"/>
    <property type="project" value="UniProtKB-KW"/>
</dbReference>
<dbReference type="SUPFAM" id="SSF56601">
    <property type="entry name" value="beta-lactamase/transpeptidase-like"/>
    <property type="match status" value="1"/>
</dbReference>
<evidence type="ECO:0000256" key="7">
    <source>
        <dbReference type="ARBA" id="ARBA00034000"/>
    </source>
</evidence>
<feature type="domain" description="Glycosyl transferase family 51" evidence="12">
    <location>
        <begin position="161"/>
        <end position="333"/>
    </location>
</feature>
<name>A0ABT1ICH5_9PSEU</name>
<evidence type="ECO:0000256" key="9">
    <source>
        <dbReference type="SAM" id="MobiDB-lite"/>
    </source>
</evidence>
<evidence type="ECO:0000256" key="5">
    <source>
        <dbReference type="ARBA" id="ARBA00022801"/>
    </source>
</evidence>
<evidence type="ECO:0000256" key="10">
    <source>
        <dbReference type="SAM" id="Phobius"/>
    </source>
</evidence>
<comment type="catalytic activity">
    <reaction evidence="8">
        <text>[GlcNAc-(1-&gt;4)-Mur2Ac(oyl-L-Ala-gamma-D-Glu-L-Lys-D-Ala-D-Ala)](n)-di-trans,octa-cis-undecaprenyl diphosphate + beta-D-GlcNAc-(1-&gt;4)-Mur2Ac(oyl-L-Ala-gamma-D-Glu-L-Lys-D-Ala-D-Ala)-di-trans,octa-cis-undecaprenyl diphosphate = [GlcNAc-(1-&gt;4)-Mur2Ac(oyl-L-Ala-gamma-D-Glu-L-Lys-D-Ala-D-Ala)](n+1)-di-trans,octa-cis-undecaprenyl diphosphate + di-trans,octa-cis-undecaprenyl diphosphate + H(+)</text>
        <dbReference type="Rhea" id="RHEA:23708"/>
        <dbReference type="Rhea" id="RHEA-COMP:9602"/>
        <dbReference type="Rhea" id="RHEA-COMP:9603"/>
        <dbReference type="ChEBI" id="CHEBI:15378"/>
        <dbReference type="ChEBI" id="CHEBI:58405"/>
        <dbReference type="ChEBI" id="CHEBI:60033"/>
        <dbReference type="ChEBI" id="CHEBI:78435"/>
        <dbReference type="EC" id="2.4.99.28"/>
    </reaction>
</comment>
<dbReference type="RefSeq" id="WP_253887326.1">
    <property type="nucleotide sequence ID" value="NZ_BAAAVB010000009.1"/>
</dbReference>
<evidence type="ECO:0000313" key="14">
    <source>
        <dbReference type="Proteomes" id="UP001205185"/>
    </source>
</evidence>
<dbReference type="Proteomes" id="UP001205185">
    <property type="component" value="Unassembled WGS sequence"/>
</dbReference>
<keyword evidence="3" id="KW-0328">Glycosyltransferase</keyword>
<evidence type="ECO:0000256" key="6">
    <source>
        <dbReference type="ARBA" id="ARBA00023268"/>
    </source>
</evidence>
<keyword evidence="10" id="KW-1133">Transmembrane helix</keyword>
<feature type="compositionally biased region" description="Acidic residues" evidence="9">
    <location>
        <begin position="79"/>
        <end position="92"/>
    </location>
</feature>
<feature type="compositionally biased region" description="Pro residues" evidence="9">
    <location>
        <begin position="10"/>
        <end position="19"/>
    </location>
</feature>
<dbReference type="InterPro" id="IPR001460">
    <property type="entry name" value="PCN-bd_Tpept"/>
</dbReference>
<dbReference type="Pfam" id="PF00905">
    <property type="entry name" value="Transpeptidase"/>
    <property type="match status" value="1"/>
</dbReference>
<dbReference type="Gene3D" id="3.40.710.10">
    <property type="entry name" value="DD-peptidase/beta-lactamase superfamily"/>
    <property type="match status" value="1"/>
</dbReference>
<dbReference type="PANTHER" id="PTHR32282">
    <property type="entry name" value="BINDING PROTEIN TRANSPEPTIDASE, PUTATIVE-RELATED"/>
    <property type="match status" value="1"/>
</dbReference>
<keyword evidence="1 13" id="KW-0121">Carboxypeptidase</keyword>
<evidence type="ECO:0000256" key="1">
    <source>
        <dbReference type="ARBA" id="ARBA00022645"/>
    </source>
</evidence>
<comment type="catalytic activity">
    <reaction evidence="7">
        <text>Preferential cleavage: (Ac)2-L-Lys-D-Ala-|-D-Ala. Also transpeptidation of peptidyl-alanyl moieties that are N-acyl substituents of D-alanine.</text>
        <dbReference type="EC" id="3.4.16.4"/>
    </reaction>
</comment>
<dbReference type="InterPro" id="IPR036950">
    <property type="entry name" value="PBP_transglycosylase"/>
</dbReference>
<keyword evidence="10" id="KW-0472">Membrane</keyword>
<evidence type="ECO:0000259" key="11">
    <source>
        <dbReference type="Pfam" id="PF00905"/>
    </source>
</evidence>
<dbReference type="InterPro" id="IPR012338">
    <property type="entry name" value="Beta-lactam/transpept-like"/>
</dbReference>
<keyword evidence="14" id="KW-1185">Reference proteome</keyword>
<feature type="region of interest" description="Disordered" evidence="9">
    <location>
        <begin position="1"/>
        <end position="98"/>
    </location>
</feature>
<evidence type="ECO:0000256" key="8">
    <source>
        <dbReference type="ARBA" id="ARBA00049902"/>
    </source>
</evidence>
<dbReference type="InterPro" id="IPR001264">
    <property type="entry name" value="Glyco_trans_51"/>
</dbReference>
<feature type="region of interest" description="Disordered" evidence="9">
    <location>
        <begin position="734"/>
        <end position="805"/>
    </location>
</feature>
<dbReference type="EMBL" id="JAMTCO010000007">
    <property type="protein sequence ID" value="MCP2270340.1"/>
    <property type="molecule type" value="Genomic_DNA"/>
</dbReference>
<keyword evidence="5" id="KW-0378">Hydrolase</keyword>
<dbReference type="Pfam" id="PF00912">
    <property type="entry name" value="Transgly"/>
    <property type="match status" value="1"/>
</dbReference>
<comment type="caution">
    <text evidence="13">The sequence shown here is derived from an EMBL/GenBank/DDBJ whole genome shotgun (WGS) entry which is preliminary data.</text>
</comment>
<evidence type="ECO:0000313" key="13">
    <source>
        <dbReference type="EMBL" id="MCP2270340.1"/>
    </source>
</evidence>
<feature type="domain" description="Penicillin-binding protein transpeptidase" evidence="11">
    <location>
        <begin position="424"/>
        <end position="689"/>
    </location>
</feature>
<feature type="transmembrane region" description="Helical" evidence="10">
    <location>
        <begin position="115"/>
        <end position="138"/>
    </location>
</feature>
<evidence type="ECO:0000256" key="2">
    <source>
        <dbReference type="ARBA" id="ARBA00022670"/>
    </source>
</evidence>
<keyword evidence="2" id="KW-0645">Protease</keyword>
<accession>A0ABT1ICH5</accession>
<feature type="compositionally biased region" description="Low complexity" evidence="9">
    <location>
        <begin position="750"/>
        <end position="770"/>
    </location>
</feature>
<evidence type="ECO:0000259" key="12">
    <source>
        <dbReference type="Pfam" id="PF00912"/>
    </source>
</evidence>
<organism evidence="13 14">
    <name type="scientific">Actinokineospora diospyrosa</name>
    <dbReference type="NCBI Taxonomy" id="103728"/>
    <lineage>
        <taxon>Bacteria</taxon>
        <taxon>Bacillati</taxon>
        <taxon>Actinomycetota</taxon>
        <taxon>Actinomycetes</taxon>
        <taxon>Pseudonocardiales</taxon>
        <taxon>Pseudonocardiaceae</taxon>
        <taxon>Actinokineospora</taxon>
    </lineage>
</organism>
<gene>
    <name evidence="13" type="ORF">LV75_002841</name>
</gene>
<proteinExistence type="predicted"/>
<dbReference type="SUPFAM" id="SSF53955">
    <property type="entry name" value="Lysozyme-like"/>
    <property type="match status" value="1"/>
</dbReference>
<protein>
    <submittedName>
        <fullName evidence="13">Membrane carboxypeptidase (Penicillin-binding protein)</fullName>
    </submittedName>
</protein>
<evidence type="ECO:0000256" key="4">
    <source>
        <dbReference type="ARBA" id="ARBA00022679"/>
    </source>
</evidence>
<dbReference type="InterPro" id="IPR050396">
    <property type="entry name" value="Glycosyltr_51/Transpeptidase"/>
</dbReference>
<keyword evidence="10" id="KW-0812">Transmembrane</keyword>